<proteinExistence type="predicted"/>
<comment type="caution">
    <text evidence="4">The sequence shown here is derived from an EMBL/GenBank/DDBJ whole genome shotgun (WGS) entry which is preliminary data.</text>
</comment>
<evidence type="ECO:0000313" key="4">
    <source>
        <dbReference type="EMBL" id="HGQ59186.1"/>
    </source>
</evidence>
<dbReference type="PROSITE" id="PS00108">
    <property type="entry name" value="PROTEIN_KINASE_ST"/>
    <property type="match status" value="1"/>
</dbReference>
<dbReference type="EMBL" id="DTBE01000012">
    <property type="protein sequence ID" value="HGQ59186.1"/>
    <property type="molecule type" value="Genomic_DNA"/>
</dbReference>
<organism evidence="4">
    <name type="scientific">Staphylothermus marinus</name>
    <dbReference type="NCBI Taxonomy" id="2280"/>
    <lineage>
        <taxon>Archaea</taxon>
        <taxon>Thermoproteota</taxon>
        <taxon>Thermoprotei</taxon>
        <taxon>Desulfurococcales</taxon>
        <taxon>Desulfurococcaceae</taxon>
        <taxon>Staphylothermus</taxon>
    </lineage>
</organism>
<evidence type="ECO:0000259" key="3">
    <source>
        <dbReference type="PROSITE" id="PS50011"/>
    </source>
</evidence>
<dbReference type="AlphaFoldDB" id="A0A7J3KEA0"/>
<dbReference type="InterPro" id="IPR008271">
    <property type="entry name" value="Ser/Thr_kinase_AS"/>
</dbReference>
<dbReference type="SUPFAM" id="SSF56112">
    <property type="entry name" value="Protein kinase-like (PK-like)"/>
    <property type="match status" value="1"/>
</dbReference>
<dbReference type="Pfam" id="PF00069">
    <property type="entry name" value="Pkinase"/>
    <property type="match status" value="1"/>
</dbReference>
<evidence type="ECO:0000256" key="2">
    <source>
        <dbReference type="ARBA" id="ARBA00022840"/>
    </source>
</evidence>
<dbReference type="GO" id="GO:0005524">
    <property type="term" value="F:ATP binding"/>
    <property type="evidence" value="ECO:0007669"/>
    <property type="project" value="UniProtKB-KW"/>
</dbReference>
<dbReference type="PROSITE" id="PS00107">
    <property type="entry name" value="PROTEIN_KINASE_ATP"/>
    <property type="match status" value="1"/>
</dbReference>
<dbReference type="InterPro" id="IPR017441">
    <property type="entry name" value="Protein_kinase_ATP_BS"/>
</dbReference>
<evidence type="ECO:0000256" key="1">
    <source>
        <dbReference type="ARBA" id="ARBA00022741"/>
    </source>
</evidence>
<gene>
    <name evidence="4" type="ORF">ENU09_00450</name>
</gene>
<sequence>MSEKRREYGIEGSAEPFVYIRRVEASGKDESVFGFILDFNLSKLSFEMGVAEDLFVELFSSHEIEDVVIEFLDMGIPPLRIGRVSGRILVPVKLEFAKKGVQEITVKISYEYLGKRLSKEKKFSIEVKESSDKFFKDYRILGLIGRGASASVYKVVKVVNGEERVLALKKYERSDKDFVNELAKIVQLTEKLKDVPYVVRVVDYGVQPVPFIVMEYYPMNLRIFIENPIINVSLIDRLKIMLKISKVMAYASSIGVHHGDLKPENILVKEDQGKYYPVVADWGGGFTPCYSAPEVFESGQKAITEKSDVWSFGVILYEIYTQEKLFKNIEDYVKRVKEDIRVELDDKKLADIINKCLRLDPDNRPSFSEIVSEIRDYISIDLASRISKDRLDYLFEKASLYVEKGDISSLGEVLNQLKKIASYDESTSVIVTVLDKMGKVFYHLSQESKLNVDKILPLYKDIFEIVDEDLRAKLEKDEYTRSIIPFLEYYKAFTIDPQDKNKLIEWTDRLREVIVDYYNMKIKRAVR</sequence>
<dbReference type="InterPro" id="IPR051681">
    <property type="entry name" value="Ser/Thr_Kinases-Pseudokinases"/>
</dbReference>
<protein>
    <recommendedName>
        <fullName evidence="3">Protein kinase domain-containing protein</fullName>
    </recommendedName>
</protein>
<name>A0A7J3KEA0_STAMA</name>
<dbReference type="GO" id="GO:0004674">
    <property type="term" value="F:protein serine/threonine kinase activity"/>
    <property type="evidence" value="ECO:0007669"/>
    <property type="project" value="TreeGrafter"/>
</dbReference>
<dbReference type="PROSITE" id="PS50011">
    <property type="entry name" value="PROTEIN_KINASE_DOM"/>
    <property type="match status" value="1"/>
</dbReference>
<dbReference type="InterPro" id="IPR011009">
    <property type="entry name" value="Kinase-like_dom_sf"/>
</dbReference>
<reference evidence="4" key="1">
    <citation type="journal article" date="2020" name="mSystems">
        <title>Genome- and Community-Level Interaction Insights into Carbon Utilization and Element Cycling Functions of Hydrothermarchaeota in Hydrothermal Sediment.</title>
        <authorList>
            <person name="Zhou Z."/>
            <person name="Liu Y."/>
            <person name="Xu W."/>
            <person name="Pan J."/>
            <person name="Luo Z.H."/>
            <person name="Li M."/>
        </authorList>
    </citation>
    <scope>NUCLEOTIDE SEQUENCE [LARGE SCALE GENOMIC DNA]</scope>
    <source>
        <strain evidence="4">SpSt-638</strain>
    </source>
</reference>
<feature type="domain" description="Protein kinase" evidence="3">
    <location>
        <begin position="138"/>
        <end position="378"/>
    </location>
</feature>
<keyword evidence="2" id="KW-0067">ATP-binding</keyword>
<accession>A0A7J3KEA0</accession>
<keyword evidence="1" id="KW-0547">Nucleotide-binding</keyword>
<dbReference type="InterPro" id="IPR000719">
    <property type="entry name" value="Prot_kinase_dom"/>
</dbReference>
<dbReference type="PANTHER" id="PTHR44329">
    <property type="entry name" value="SERINE/THREONINE-PROTEIN KINASE TNNI3K-RELATED"/>
    <property type="match status" value="1"/>
</dbReference>
<dbReference type="SMART" id="SM00220">
    <property type="entry name" value="S_TKc"/>
    <property type="match status" value="1"/>
</dbReference>
<dbReference type="Gene3D" id="1.10.510.10">
    <property type="entry name" value="Transferase(Phosphotransferase) domain 1"/>
    <property type="match status" value="1"/>
</dbReference>